<dbReference type="Gene3D" id="3.90.79.10">
    <property type="entry name" value="Nucleoside Triphosphate Pyrophosphohydrolase"/>
    <property type="match status" value="1"/>
</dbReference>
<evidence type="ECO:0000313" key="4">
    <source>
        <dbReference type="EMBL" id="OGM77981.1"/>
    </source>
</evidence>
<dbReference type="PROSITE" id="PS51462">
    <property type="entry name" value="NUDIX"/>
    <property type="match status" value="1"/>
</dbReference>
<reference evidence="4 5" key="1">
    <citation type="journal article" date="2016" name="Nat. Commun.">
        <title>Thousands of microbial genomes shed light on interconnected biogeochemical processes in an aquifer system.</title>
        <authorList>
            <person name="Anantharaman K."/>
            <person name="Brown C.T."/>
            <person name="Hug L.A."/>
            <person name="Sharon I."/>
            <person name="Castelle C.J."/>
            <person name="Probst A.J."/>
            <person name="Thomas B.C."/>
            <person name="Singh A."/>
            <person name="Wilkins M.J."/>
            <person name="Karaoz U."/>
            <person name="Brodie E.L."/>
            <person name="Williams K.H."/>
            <person name="Hubbard S.S."/>
            <person name="Banfield J.F."/>
        </authorList>
    </citation>
    <scope>NUCLEOTIDE SEQUENCE [LARGE SCALE GENOMIC DNA]</scope>
</reference>
<organism evidence="4 5">
    <name type="scientific">Candidatus Woesebacteria bacterium RIFOXYA1_FULL_43_9</name>
    <dbReference type="NCBI Taxonomy" id="1802534"/>
    <lineage>
        <taxon>Bacteria</taxon>
        <taxon>Candidatus Woeseibacteriota</taxon>
    </lineage>
</organism>
<dbReference type="SUPFAM" id="SSF55811">
    <property type="entry name" value="Nudix"/>
    <property type="match status" value="1"/>
</dbReference>
<dbReference type="Proteomes" id="UP000179241">
    <property type="component" value="Unassembled WGS sequence"/>
</dbReference>
<dbReference type="PANTHER" id="PTHR43046">
    <property type="entry name" value="GDP-MANNOSE MANNOSYL HYDROLASE"/>
    <property type="match status" value="1"/>
</dbReference>
<evidence type="ECO:0000313" key="5">
    <source>
        <dbReference type="Proteomes" id="UP000179241"/>
    </source>
</evidence>
<dbReference type="AlphaFoldDB" id="A0A1F8CNX4"/>
<dbReference type="EMBL" id="MGHU01000008">
    <property type="protein sequence ID" value="OGM77981.1"/>
    <property type="molecule type" value="Genomic_DNA"/>
</dbReference>
<evidence type="ECO:0000259" key="3">
    <source>
        <dbReference type="PROSITE" id="PS51462"/>
    </source>
</evidence>
<dbReference type="Pfam" id="PF00293">
    <property type="entry name" value="NUDIX"/>
    <property type="match status" value="1"/>
</dbReference>
<dbReference type="InterPro" id="IPR015797">
    <property type="entry name" value="NUDIX_hydrolase-like_dom_sf"/>
</dbReference>
<comment type="caution">
    <text evidence="4">The sequence shown here is derived from an EMBL/GenBank/DDBJ whole genome shotgun (WGS) entry which is preliminary data.</text>
</comment>
<dbReference type="GO" id="GO:0016787">
    <property type="term" value="F:hydrolase activity"/>
    <property type="evidence" value="ECO:0007669"/>
    <property type="project" value="UniProtKB-KW"/>
</dbReference>
<sequence length="151" mass="17367">MGKILYFAQKGLVLNETKKKILVVKYADAKYTPQVKGKYGFPGGKLDFDETDLDESFVREVREETGVTINPGIPFFVYSWKYVRNGDLVRIVAVARLGEYKTGELTIEQKEEKETKLNLPEWLDINSIVVADFVADEHLALKRFLEIYKNL</sequence>
<evidence type="ECO:0000256" key="1">
    <source>
        <dbReference type="ARBA" id="ARBA00001946"/>
    </source>
</evidence>
<comment type="cofactor">
    <cofactor evidence="1">
        <name>Mg(2+)</name>
        <dbReference type="ChEBI" id="CHEBI:18420"/>
    </cofactor>
</comment>
<dbReference type="PANTHER" id="PTHR43046:SF14">
    <property type="entry name" value="MUTT_NUDIX FAMILY PROTEIN"/>
    <property type="match status" value="1"/>
</dbReference>
<evidence type="ECO:0000256" key="2">
    <source>
        <dbReference type="ARBA" id="ARBA00022801"/>
    </source>
</evidence>
<feature type="domain" description="Nudix hydrolase" evidence="3">
    <location>
        <begin position="4"/>
        <end position="146"/>
    </location>
</feature>
<dbReference type="InterPro" id="IPR000086">
    <property type="entry name" value="NUDIX_hydrolase_dom"/>
</dbReference>
<proteinExistence type="predicted"/>
<keyword evidence="2" id="KW-0378">Hydrolase</keyword>
<name>A0A1F8CNX4_9BACT</name>
<gene>
    <name evidence="4" type="ORF">A2188_02575</name>
</gene>
<accession>A0A1F8CNX4</accession>
<protein>
    <recommendedName>
        <fullName evidence="3">Nudix hydrolase domain-containing protein</fullName>
    </recommendedName>
</protein>
<dbReference type="CDD" id="cd02883">
    <property type="entry name" value="NUDIX_Hydrolase"/>
    <property type="match status" value="1"/>
</dbReference>